<reference evidence="1" key="1">
    <citation type="submission" date="2021-01" db="EMBL/GenBank/DDBJ databases">
        <title>Chromosome-level genome assembly of a human fungal pathogen reveals clustering of transcriptionally co-regulated genes.</title>
        <authorList>
            <person name="Voorhies M."/>
            <person name="Cohen S."/>
            <person name="Shea T.P."/>
            <person name="Petrus S."/>
            <person name="Munoz J.F."/>
            <person name="Poplawski S."/>
            <person name="Goldman W.E."/>
            <person name="Michael T."/>
            <person name="Cuomo C.A."/>
            <person name="Sil A."/>
            <person name="Beyhan S."/>
        </authorList>
    </citation>
    <scope>NUCLEOTIDE SEQUENCE</scope>
    <source>
        <strain evidence="1">H88</strain>
    </source>
</reference>
<accession>A0A8A1LM63</accession>
<evidence type="ECO:0000313" key="2">
    <source>
        <dbReference type="Proteomes" id="UP000663419"/>
    </source>
</evidence>
<name>A0A8A1LM63_AJEC8</name>
<dbReference type="EMBL" id="CP069105">
    <property type="protein sequence ID" value="QSS55059.1"/>
    <property type="molecule type" value="Genomic_DNA"/>
</dbReference>
<organism evidence="1 2">
    <name type="scientific">Ajellomyces capsulatus (strain H88)</name>
    <name type="common">Darling's disease fungus</name>
    <name type="synonym">Histoplasma capsulatum</name>
    <dbReference type="NCBI Taxonomy" id="544711"/>
    <lineage>
        <taxon>Eukaryota</taxon>
        <taxon>Fungi</taxon>
        <taxon>Dikarya</taxon>
        <taxon>Ascomycota</taxon>
        <taxon>Pezizomycotina</taxon>
        <taxon>Eurotiomycetes</taxon>
        <taxon>Eurotiomycetidae</taxon>
        <taxon>Onygenales</taxon>
        <taxon>Ajellomycetaceae</taxon>
        <taxon>Histoplasma</taxon>
    </lineage>
</organism>
<dbReference type="AlphaFoldDB" id="A0A8A1LM63"/>
<sequence length="68" mass="8228">MWQLVQVMRHWLIWEQTIYATLLLFLLAPRSDTFHCFSLPEIRWKHHVTFSQRVDVRSSSTAWNARGK</sequence>
<dbReference type="Proteomes" id="UP000663419">
    <property type="component" value="Chromosome 4"/>
</dbReference>
<evidence type="ECO:0000313" key="1">
    <source>
        <dbReference type="EMBL" id="QSS55059.1"/>
    </source>
</evidence>
<gene>
    <name evidence="1" type="ORF">I7I53_02827</name>
</gene>
<dbReference type="VEuPathDB" id="FungiDB:I7I53_02827"/>
<protein>
    <submittedName>
        <fullName evidence="1">Uncharacterized protein</fullName>
    </submittedName>
</protein>
<proteinExistence type="predicted"/>